<comment type="similarity">
    <text evidence="2">Belongs to the autoinducer-2 exporter (AI-2E) (TC 2.A.86) family.</text>
</comment>
<keyword evidence="3" id="KW-0813">Transport</keyword>
<dbReference type="Pfam" id="PF01594">
    <property type="entry name" value="AI-2E_transport"/>
    <property type="match status" value="1"/>
</dbReference>
<evidence type="ECO:0000313" key="9">
    <source>
        <dbReference type="EMBL" id="AKP53506.1"/>
    </source>
</evidence>
<dbReference type="InterPro" id="IPR002549">
    <property type="entry name" value="AI-2E-like"/>
</dbReference>
<keyword evidence="5 8" id="KW-0812">Transmembrane</keyword>
<dbReference type="EMBL" id="CP012040">
    <property type="protein sequence ID" value="AKP53506.1"/>
    <property type="molecule type" value="Genomic_DNA"/>
</dbReference>
<evidence type="ECO:0000256" key="4">
    <source>
        <dbReference type="ARBA" id="ARBA00022475"/>
    </source>
</evidence>
<feature type="transmembrane region" description="Helical" evidence="8">
    <location>
        <begin position="36"/>
        <end position="55"/>
    </location>
</feature>
<dbReference type="KEGG" id="camu:CA2015_4153"/>
<evidence type="ECO:0000256" key="8">
    <source>
        <dbReference type="SAM" id="Phobius"/>
    </source>
</evidence>
<evidence type="ECO:0000256" key="5">
    <source>
        <dbReference type="ARBA" id="ARBA00022692"/>
    </source>
</evidence>
<evidence type="ECO:0000256" key="1">
    <source>
        <dbReference type="ARBA" id="ARBA00004651"/>
    </source>
</evidence>
<feature type="transmembrane region" description="Helical" evidence="8">
    <location>
        <begin position="12"/>
        <end position="30"/>
    </location>
</feature>
<dbReference type="Proteomes" id="UP000036520">
    <property type="component" value="Chromosome"/>
</dbReference>
<dbReference type="RefSeq" id="WP_048643604.1">
    <property type="nucleotide sequence ID" value="NZ_CP012040.1"/>
</dbReference>
<keyword evidence="10" id="KW-1185">Reference proteome</keyword>
<evidence type="ECO:0000256" key="7">
    <source>
        <dbReference type="ARBA" id="ARBA00023136"/>
    </source>
</evidence>
<dbReference type="PANTHER" id="PTHR21716">
    <property type="entry name" value="TRANSMEMBRANE PROTEIN"/>
    <property type="match status" value="1"/>
</dbReference>
<dbReference type="AlphaFoldDB" id="A0A0H4PG95"/>
<feature type="transmembrane region" description="Helical" evidence="8">
    <location>
        <begin position="166"/>
        <end position="191"/>
    </location>
</feature>
<keyword evidence="6 8" id="KW-1133">Transmembrane helix</keyword>
<evidence type="ECO:0000256" key="2">
    <source>
        <dbReference type="ARBA" id="ARBA00009773"/>
    </source>
</evidence>
<organism evidence="9 10">
    <name type="scientific">Cyclobacterium amurskyense</name>
    <dbReference type="NCBI Taxonomy" id="320787"/>
    <lineage>
        <taxon>Bacteria</taxon>
        <taxon>Pseudomonadati</taxon>
        <taxon>Bacteroidota</taxon>
        <taxon>Cytophagia</taxon>
        <taxon>Cytophagales</taxon>
        <taxon>Cyclobacteriaceae</taxon>
        <taxon>Cyclobacterium</taxon>
    </lineage>
</organism>
<keyword evidence="7 8" id="KW-0472">Membrane</keyword>
<dbReference type="GO" id="GO:0005886">
    <property type="term" value="C:plasma membrane"/>
    <property type="evidence" value="ECO:0007669"/>
    <property type="project" value="UniProtKB-SubCell"/>
</dbReference>
<gene>
    <name evidence="9" type="ORF">CA2015_4153</name>
</gene>
<feature type="transmembrane region" description="Helical" evidence="8">
    <location>
        <begin position="240"/>
        <end position="264"/>
    </location>
</feature>
<feature type="transmembrane region" description="Helical" evidence="8">
    <location>
        <begin position="276"/>
        <end position="298"/>
    </location>
</feature>
<feature type="transmembrane region" description="Helical" evidence="8">
    <location>
        <begin position="310"/>
        <end position="343"/>
    </location>
</feature>
<name>A0A0H4PG95_9BACT</name>
<keyword evidence="4" id="KW-1003">Cell membrane</keyword>
<proteinExistence type="inferred from homology"/>
<evidence type="ECO:0000256" key="6">
    <source>
        <dbReference type="ARBA" id="ARBA00022989"/>
    </source>
</evidence>
<dbReference type="STRING" id="320787.CA2015_4153"/>
<dbReference type="PANTHER" id="PTHR21716:SF53">
    <property type="entry name" value="PERMEASE PERM-RELATED"/>
    <property type="match status" value="1"/>
</dbReference>
<feature type="transmembrane region" description="Helical" evidence="8">
    <location>
        <begin position="67"/>
        <end position="88"/>
    </location>
</feature>
<feature type="transmembrane region" description="Helical" evidence="8">
    <location>
        <begin position="212"/>
        <end position="234"/>
    </location>
</feature>
<reference evidence="9 10" key="1">
    <citation type="submission" date="2015-07" db="EMBL/GenBank/DDBJ databases">
        <authorList>
            <person name="Kim K.M."/>
        </authorList>
    </citation>
    <scope>NUCLEOTIDE SEQUENCE [LARGE SCALE GENOMIC DNA]</scope>
    <source>
        <strain evidence="9 10">KCTC 12363</strain>
    </source>
</reference>
<evidence type="ECO:0000256" key="3">
    <source>
        <dbReference type="ARBA" id="ARBA00022448"/>
    </source>
</evidence>
<comment type="subcellular location">
    <subcellularLocation>
        <location evidence="1">Cell membrane</location>
        <topology evidence="1">Multi-pass membrane protein</topology>
    </subcellularLocation>
</comment>
<dbReference type="OrthoDB" id="9793390at2"/>
<sequence length="366" mass="40628">MKKFLSRSGPIVLSALIIIALYFLVIGLVASQKVLAPLVLALVLALLVYPIAQVLEKRGLHRIVSTSFVVGIVFVGFIGISAIISLQVRSFLEDAEVMKERLSPVAQKVELFVLAHTPLERSKLEAYKTTYGLNGEKLNEEEKPSEVKQEEAFSMLGKVMGTAADFLLMFVYLFFLIHFRHMFYTFILKLFPDDSKEKVKRVTHDSALVVRHYLNGRLILMVILVVLYSLGMWISGAEDFLLISFIAAFLSLIPFIGNMAGYVLALFIGLLSGGEFYTLVGISATFLIVQFLDSYIFQPIILGNKVDVHPFFIILAVIIGNAIWGIIGMVLSIPIIAIITVVLRETPGADAFAYLLSNGEESKSKR</sequence>
<accession>A0A0H4PG95</accession>
<protein>
    <submittedName>
        <fullName evidence="9">Permease</fullName>
    </submittedName>
</protein>
<evidence type="ECO:0000313" key="10">
    <source>
        <dbReference type="Proteomes" id="UP000036520"/>
    </source>
</evidence>